<gene>
    <name evidence="1" type="ORF">TRAPUB_2474</name>
</gene>
<dbReference type="EMBL" id="MNAD01001281">
    <property type="protein sequence ID" value="OJT06671.1"/>
    <property type="molecule type" value="Genomic_DNA"/>
</dbReference>
<evidence type="ECO:0000313" key="2">
    <source>
        <dbReference type="Proteomes" id="UP000184267"/>
    </source>
</evidence>
<dbReference type="Proteomes" id="UP000184267">
    <property type="component" value="Unassembled WGS sequence"/>
</dbReference>
<sequence>MSMLSIVLWRAVPRGALTCKEWMNLGHGIQRAHQRRQAVDKRVDTVQEDAQTIAVTGGLSCVIDGAYKILFDSICVNWLVNEQPQSFLLTFEKLLAEQEH</sequence>
<proteinExistence type="predicted"/>
<dbReference type="AlphaFoldDB" id="A0A1M2VGE4"/>
<organism evidence="1 2">
    <name type="scientific">Trametes pubescens</name>
    <name type="common">White-rot fungus</name>
    <dbReference type="NCBI Taxonomy" id="154538"/>
    <lineage>
        <taxon>Eukaryota</taxon>
        <taxon>Fungi</taxon>
        <taxon>Dikarya</taxon>
        <taxon>Basidiomycota</taxon>
        <taxon>Agaricomycotina</taxon>
        <taxon>Agaricomycetes</taxon>
        <taxon>Polyporales</taxon>
        <taxon>Polyporaceae</taxon>
        <taxon>Trametes</taxon>
    </lineage>
</organism>
<evidence type="ECO:0000313" key="1">
    <source>
        <dbReference type="EMBL" id="OJT06671.1"/>
    </source>
</evidence>
<comment type="caution">
    <text evidence="1">The sequence shown here is derived from an EMBL/GenBank/DDBJ whole genome shotgun (WGS) entry which is preliminary data.</text>
</comment>
<name>A0A1M2VGE4_TRAPU</name>
<protein>
    <submittedName>
        <fullName evidence="1">Uncharacterized protein</fullName>
    </submittedName>
</protein>
<keyword evidence="2" id="KW-1185">Reference proteome</keyword>
<reference evidence="1 2" key="1">
    <citation type="submission" date="2016-10" db="EMBL/GenBank/DDBJ databases">
        <title>Genome sequence of the basidiomycete white-rot fungus Trametes pubescens.</title>
        <authorList>
            <person name="Makela M.R."/>
            <person name="Granchi Z."/>
            <person name="Peng M."/>
            <person name="De Vries R.P."/>
            <person name="Grigoriev I."/>
            <person name="Riley R."/>
            <person name="Hilden K."/>
        </authorList>
    </citation>
    <scope>NUCLEOTIDE SEQUENCE [LARGE SCALE GENOMIC DNA]</scope>
    <source>
        <strain evidence="1 2">FBCC735</strain>
    </source>
</reference>
<accession>A0A1M2VGE4</accession>